<organism evidence="3 4">
    <name type="scientific">Ptilorrhoa leucosticta</name>
    <dbReference type="NCBI Taxonomy" id="449384"/>
    <lineage>
        <taxon>Eukaryota</taxon>
        <taxon>Metazoa</taxon>
        <taxon>Chordata</taxon>
        <taxon>Craniata</taxon>
        <taxon>Vertebrata</taxon>
        <taxon>Euteleostomi</taxon>
        <taxon>Archelosauria</taxon>
        <taxon>Archosauria</taxon>
        <taxon>Dinosauria</taxon>
        <taxon>Saurischia</taxon>
        <taxon>Theropoda</taxon>
        <taxon>Coelurosauria</taxon>
        <taxon>Aves</taxon>
        <taxon>Neognathae</taxon>
        <taxon>Neoaves</taxon>
        <taxon>Telluraves</taxon>
        <taxon>Australaves</taxon>
        <taxon>Passeriformes</taxon>
        <taxon>Corvoidea</taxon>
        <taxon>Cinclosomatidae</taxon>
        <taxon>Ptilorrhoa</taxon>
    </lineage>
</organism>
<gene>
    <name evidence="3" type="primary">Usp36_0</name>
    <name evidence="3" type="ORF">PTILEU_R06792</name>
</gene>
<feature type="non-terminal residue" evidence="3">
    <location>
        <position position="327"/>
    </location>
</feature>
<evidence type="ECO:0000259" key="2">
    <source>
        <dbReference type="PROSITE" id="PS50235"/>
    </source>
</evidence>
<dbReference type="GO" id="GO:0004843">
    <property type="term" value="F:cysteine-type deubiquitinase activity"/>
    <property type="evidence" value="ECO:0007669"/>
    <property type="project" value="InterPro"/>
</dbReference>
<keyword evidence="4" id="KW-1185">Reference proteome</keyword>
<evidence type="ECO:0000256" key="1">
    <source>
        <dbReference type="SAM" id="MobiDB-lite"/>
    </source>
</evidence>
<dbReference type="Proteomes" id="UP000547721">
    <property type="component" value="Unassembled WGS sequence"/>
</dbReference>
<dbReference type="SUPFAM" id="SSF54001">
    <property type="entry name" value="Cysteine proteinases"/>
    <property type="match status" value="1"/>
</dbReference>
<dbReference type="GO" id="GO:0042981">
    <property type="term" value="P:regulation of apoptotic process"/>
    <property type="evidence" value="ECO:0007669"/>
    <property type="project" value="TreeGrafter"/>
</dbReference>
<dbReference type="PANTHER" id="PTHR24006:SF653">
    <property type="entry name" value="UBIQUITIN CARBOXYL-TERMINAL HYDROLASE 36"/>
    <property type="match status" value="1"/>
</dbReference>
<feature type="non-terminal residue" evidence="3">
    <location>
        <position position="1"/>
    </location>
</feature>
<reference evidence="3 4" key="1">
    <citation type="submission" date="2019-09" db="EMBL/GenBank/DDBJ databases">
        <title>Bird 10,000 Genomes (B10K) Project - Family phase.</title>
        <authorList>
            <person name="Zhang G."/>
        </authorList>
    </citation>
    <scope>NUCLEOTIDE SEQUENCE [LARGE SCALE GENOMIC DNA]</scope>
    <source>
        <strain evidence="3">B10K-CU-031-17</strain>
        <tissue evidence="3">Muscle</tissue>
    </source>
</reference>
<dbReference type="GO" id="GO:0005634">
    <property type="term" value="C:nucleus"/>
    <property type="evidence" value="ECO:0007669"/>
    <property type="project" value="TreeGrafter"/>
</dbReference>
<protein>
    <submittedName>
        <fullName evidence="3">UBP36 hydrolase</fullName>
    </submittedName>
</protein>
<dbReference type="InterPro" id="IPR050164">
    <property type="entry name" value="Peptidase_C19"/>
</dbReference>
<dbReference type="FunFam" id="3.90.70.10:FF:000119">
    <property type="entry name" value="Ubiquitin specific peptidase 36"/>
    <property type="match status" value="1"/>
</dbReference>
<keyword evidence="3" id="KW-0378">Hydrolase</keyword>
<comment type="caution">
    <text evidence="3">The sequence shown here is derived from an EMBL/GenBank/DDBJ whole genome shotgun (WGS) entry which is preliminary data.</text>
</comment>
<dbReference type="PANTHER" id="PTHR24006">
    <property type="entry name" value="UBIQUITIN CARBOXYL-TERMINAL HYDROLASE"/>
    <property type="match status" value="1"/>
</dbReference>
<dbReference type="AlphaFoldDB" id="A0A7K8MQ21"/>
<dbReference type="PROSITE" id="PS00973">
    <property type="entry name" value="USP_2"/>
    <property type="match status" value="1"/>
</dbReference>
<feature type="region of interest" description="Disordered" evidence="1">
    <location>
        <begin position="1"/>
        <end position="30"/>
    </location>
</feature>
<dbReference type="GO" id="GO:0005829">
    <property type="term" value="C:cytosol"/>
    <property type="evidence" value="ECO:0007669"/>
    <property type="project" value="TreeGrafter"/>
</dbReference>
<dbReference type="GO" id="GO:0016579">
    <property type="term" value="P:protein deubiquitination"/>
    <property type="evidence" value="ECO:0007669"/>
    <property type="project" value="InterPro"/>
</dbReference>
<dbReference type="Gene3D" id="3.90.70.10">
    <property type="entry name" value="Cysteine proteinases"/>
    <property type="match status" value="2"/>
</dbReference>
<dbReference type="PROSITE" id="PS00972">
    <property type="entry name" value="USP_1"/>
    <property type="match status" value="1"/>
</dbReference>
<accession>A0A7K8MQ21</accession>
<dbReference type="InterPro" id="IPR038765">
    <property type="entry name" value="Papain-like_cys_pep_sf"/>
</dbReference>
<dbReference type="InterPro" id="IPR018200">
    <property type="entry name" value="USP_CS"/>
</dbReference>
<feature type="domain" description="USP" evidence="2">
    <location>
        <begin position="64"/>
        <end position="327"/>
    </location>
</feature>
<sequence>KYEHIGAETPGRPLGITGSLPERPQNPQGKWRGVAGDGIPAPQKVLFPAQRLSMKWERVHRVGAGLSNLGNTCFLNSALQCLTYTPPLTNYLLSREHGRTCAHGSFCMMCTMQNHTIQAFANSGNAIKPLSIIRDLKKISHNLRFGRQEDAHEFLRYTIDAMQKACLNGYTKYVGPDGPSLLFAVPLLVPCTHGSGLWNEHVPQVSLIRAANIVRALELFVKPEQLGGDNAYRCSRCRKKVSASKRFTIHRASNVLTISLKRFGSCGSSGGRKITKDVGYPEFLDIRPYMSEPKGDPVTYGLYAVLVHSGYSCNAGHYFCYVKVSPG</sequence>
<dbReference type="InterPro" id="IPR001394">
    <property type="entry name" value="Peptidase_C19_UCH"/>
</dbReference>
<dbReference type="Pfam" id="PF00443">
    <property type="entry name" value="UCH"/>
    <property type="match status" value="1"/>
</dbReference>
<dbReference type="InterPro" id="IPR028889">
    <property type="entry name" value="USP"/>
</dbReference>
<evidence type="ECO:0000313" key="3">
    <source>
        <dbReference type="EMBL" id="NXE43531.1"/>
    </source>
</evidence>
<name>A0A7K8MQ21_9CORV</name>
<dbReference type="EMBL" id="VWYY01002809">
    <property type="protein sequence ID" value="NXE43531.1"/>
    <property type="molecule type" value="Genomic_DNA"/>
</dbReference>
<proteinExistence type="predicted"/>
<evidence type="ECO:0000313" key="4">
    <source>
        <dbReference type="Proteomes" id="UP000547721"/>
    </source>
</evidence>
<dbReference type="PROSITE" id="PS50235">
    <property type="entry name" value="USP_3"/>
    <property type="match status" value="1"/>
</dbReference>